<dbReference type="PANTHER" id="PTHR42987:SF8">
    <property type="entry name" value="PROTEINASE"/>
    <property type="match status" value="1"/>
</dbReference>
<reference evidence="7" key="1">
    <citation type="submission" date="2018-05" db="EMBL/GenBank/DDBJ databases">
        <authorList>
            <person name="Liu B.-T."/>
        </authorList>
    </citation>
    <scope>NUCLEOTIDE SEQUENCE [LARGE SCALE GENOMIC DNA]</scope>
    <source>
        <strain evidence="7">WD6-1</strain>
    </source>
</reference>
<keyword evidence="4" id="KW-0720">Serine protease</keyword>
<name>A0A2U2BV50_9PROT</name>
<feature type="domain" description="Peptidase S49" evidence="5">
    <location>
        <begin position="62"/>
        <end position="198"/>
    </location>
</feature>
<dbReference type="PANTHER" id="PTHR42987">
    <property type="entry name" value="PEPTIDASE S49"/>
    <property type="match status" value="1"/>
</dbReference>
<comment type="similarity">
    <text evidence="1">Belongs to the peptidase S49 family.</text>
</comment>
<keyword evidence="2" id="KW-0645">Protease</keyword>
<dbReference type="EMBL" id="QEXV01000003">
    <property type="protein sequence ID" value="PWE17867.1"/>
    <property type="molecule type" value="Genomic_DNA"/>
</dbReference>
<dbReference type="InterPro" id="IPR001907">
    <property type="entry name" value="ClpP"/>
</dbReference>
<evidence type="ECO:0000256" key="4">
    <source>
        <dbReference type="ARBA" id="ARBA00022825"/>
    </source>
</evidence>
<dbReference type="CDD" id="cd07023">
    <property type="entry name" value="S49_Sppa_N_C"/>
    <property type="match status" value="1"/>
</dbReference>
<accession>A0A2U2BV50</accession>
<keyword evidence="3" id="KW-0378">Hydrolase</keyword>
<dbReference type="GO" id="GO:0006508">
    <property type="term" value="P:proteolysis"/>
    <property type="evidence" value="ECO:0007669"/>
    <property type="project" value="UniProtKB-KW"/>
</dbReference>
<dbReference type="InterPro" id="IPR047272">
    <property type="entry name" value="S49_SppA_C"/>
</dbReference>
<dbReference type="InterPro" id="IPR029045">
    <property type="entry name" value="ClpP/crotonase-like_dom_sf"/>
</dbReference>
<proteinExistence type="inferred from homology"/>
<organism evidence="6 7">
    <name type="scientific">Marinicauda salina</name>
    <dbReference type="NCBI Taxonomy" id="2135793"/>
    <lineage>
        <taxon>Bacteria</taxon>
        <taxon>Pseudomonadati</taxon>
        <taxon>Pseudomonadota</taxon>
        <taxon>Alphaproteobacteria</taxon>
        <taxon>Maricaulales</taxon>
        <taxon>Maricaulaceae</taxon>
        <taxon>Marinicauda</taxon>
    </lineage>
</organism>
<evidence type="ECO:0000256" key="2">
    <source>
        <dbReference type="ARBA" id="ARBA00022670"/>
    </source>
</evidence>
<evidence type="ECO:0000313" key="6">
    <source>
        <dbReference type="EMBL" id="PWE17867.1"/>
    </source>
</evidence>
<protein>
    <submittedName>
        <fullName evidence="6">S49 family peptidase</fullName>
    </submittedName>
</protein>
<keyword evidence="7" id="KW-1185">Reference proteome</keyword>
<dbReference type="InterPro" id="IPR002142">
    <property type="entry name" value="Peptidase_S49"/>
</dbReference>
<dbReference type="GO" id="GO:0004176">
    <property type="term" value="F:ATP-dependent peptidase activity"/>
    <property type="evidence" value="ECO:0007669"/>
    <property type="project" value="InterPro"/>
</dbReference>
<dbReference type="Gene3D" id="3.90.226.10">
    <property type="entry name" value="2-enoyl-CoA Hydratase, Chain A, domain 1"/>
    <property type="match status" value="1"/>
</dbReference>
<evidence type="ECO:0000313" key="7">
    <source>
        <dbReference type="Proteomes" id="UP000245168"/>
    </source>
</evidence>
<dbReference type="Pfam" id="PF01343">
    <property type="entry name" value="Peptidase_S49"/>
    <property type="match status" value="1"/>
</dbReference>
<gene>
    <name evidence="6" type="ORF">DDZ18_08140</name>
</gene>
<evidence type="ECO:0000256" key="1">
    <source>
        <dbReference type="ARBA" id="ARBA00008683"/>
    </source>
</evidence>
<dbReference type="PRINTS" id="PR00127">
    <property type="entry name" value="CLPPROTEASEP"/>
</dbReference>
<dbReference type="Proteomes" id="UP000245168">
    <property type="component" value="Unassembled WGS sequence"/>
</dbReference>
<comment type="caution">
    <text evidence="6">The sequence shown here is derived from an EMBL/GenBank/DDBJ whole genome shotgun (WGS) entry which is preliminary data.</text>
</comment>
<evidence type="ECO:0000259" key="5">
    <source>
        <dbReference type="Pfam" id="PF01343"/>
    </source>
</evidence>
<dbReference type="Gene3D" id="6.20.330.10">
    <property type="match status" value="1"/>
</dbReference>
<evidence type="ECO:0000256" key="3">
    <source>
        <dbReference type="ARBA" id="ARBA00022801"/>
    </source>
</evidence>
<dbReference type="OrthoDB" id="9764363at2"/>
<sequence length="249" mass="26608">MIAPGGRAQTGNAVTLAKIEPLLERAFAFKPAPAVVILVNSPGGSPVQSKLIHDRIRHLAEEKNKPVLVFCEDVAASGGYMIACAGDEIFCDASTLLGSIGVVSANFGFTEAMERLGVERRMRTAGKKKALGDPFSPETKDQQAQIDRITRSLHEGFIGLVKTRRGDKLAKDPDLFSGAVFTGLESVENGLVDGMADMRAELKTRYGATARVRMLAPAKAGPFGRMFGGAAAHFAAELDARAAWSRYDL</sequence>
<dbReference type="SUPFAM" id="SSF52096">
    <property type="entry name" value="ClpP/crotonase"/>
    <property type="match status" value="1"/>
</dbReference>
<dbReference type="GO" id="GO:0004252">
    <property type="term" value="F:serine-type endopeptidase activity"/>
    <property type="evidence" value="ECO:0007669"/>
    <property type="project" value="InterPro"/>
</dbReference>
<dbReference type="AlphaFoldDB" id="A0A2U2BV50"/>